<sequence length="92" mass="9796">MLFDELPCLSCVSPSLTTKLAVPTFSSATTSLTKMLGVSSTVSSSTIDTVVEPCPMAAFVAELRLKRKYSRGSTLEYSDNSTRTTLVVSPIA</sequence>
<proteinExistence type="predicted"/>
<dbReference type="STRING" id="1457154.CAPSK01_000804"/>
<gene>
    <name evidence="1" type="ORF">CAPSK01_000804</name>
</gene>
<name>A0A084Y497_9PROT</name>
<comment type="caution">
    <text evidence="1">The sequence shown here is derived from an EMBL/GenBank/DDBJ whole genome shotgun (WGS) entry which is preliminary data.</text>
</comment>
<reference evidence="1 2" key="1">
    <citation type="submission" date="2014-07" db="EMBL/GenBank/DDBJ databases">
        <title>Expanding our view of genomic diversity in Candidatus Accumulibacter clades.</title>
        <authorList>
            <person name="Skennerton C.T."/>
            <person name="Barr J.J."/>
            <person name="Slater F.R."/>
            <person name="Bond P.L."/>
            <person name="Tyson G.W."/>
        </authorList>
    </citation>
    <scope>NUCLEOTIDE SEQUENCE [LARGE SCALE GENOMIC DNA]</scope>
    <source>
        <strain evidence="2">SK-01</strain>
    </source>
</reference>
<organism evidence="1 2">
    <name type="scientific">Candidatus Accumulibacter vicinus</name>
    <dbReference type="NCBI Taxonomy" id="2954382"/>
    <lineage>
        <taxon>Bacteria</taxon>
        <taxon>Pseudomonadati</taxon>
        <taxon>Pseudomonadota</taxon>
        <taxon>Betaproteobacteria</taxon>
        <taxon>Candidatus Accumulibacter</taxon>
    </lineage>
</organism>
<accession>A0A084Y497</accession>
<evidence type="ECO:0000313" key="1">
    <source>
        <dbReference type="EMBL" id="KFB69541.1"/>
    </source>
</evidence>
<dbReference type="EMBL" id="JDSS02000013">
    <property type="protein sequence ID" value="KFB69541.1"/>
    <property type="molecule type" value="Genomic_DNA"/>
</dbReference>
<dbReference type="Proteomes" id="UP000019812">
    <property type="component" value="Unassembled WGS sequence"/>
</dbReference>
<dbReference type="AlphaFoldDB" id="A0A084Y497"/>
<protein>
    <submittedName>
        <fullName evidence="1">Uncharacterized protein</fullName>
    </submittedName>
</protein>
<evidence type="ECO:0000313" key="2">
    <source>
        <dbReference type="Proteomes" id="UP000019812"/>
    </source>
</evidence>